<feature type="domain" description="Ig-like" evidence="3">
    <location>
        <begin position="435"/>
        <end position="529"/>
    </location>
</feature>
<evidence type="ECO:0000259" key="3">
    <source>
        <dbReference type="PROSITE" id="PS50835"/>
    </source>
</evidence>
<evidence type="ECO:0000313" key="4">
    <source>
        <dbReference type="EMBL" id="CAC5392945.1"/>
    </source>
</evidence>
<dbReference type="PANTHER" id="PTHR45080">
    <property type="entry name" value="CONTACTIN 5"/>
    <property type="match status" value="1"/>
</dbReference>
<dbReference type="EMBL" id="CACVKT020005106">
    <property type="protein sequence ID" value="CAC5392945.1"/>
    <property type="molecule type" value="Genomic_DNA"/>
</dbReference>
<evidence type="ECO:0000256" key="1">
    <source>
        <dbReference type="ARBA" id="ARBA00022729"/>
    </source>
</evidence>
<dbReference type="Gene3D" id="2.60.40.10">
    <property type="entry name" value="Immunoglobulins"/>
    <property type="match status" value="2"/>
</dbReference>
<reference evidence="4 5" key="1">
    <citation type="submission" date="2020-06" db="EMBL/GenBank/DDBJ databases">
        <authorList>
            <person name="Li R."/>
            <person name="Bekaert M."/>
        </authorList>
    </citation>
    <scope>NUCLEOTIDE SEQUENCE [LARGE SCALE GENOMIC DNA]</scope>
    <source>
        <strain evidence="5">wild</strain>
    </source>
</reference>
<dbReference type="InterPro" id="IPR007110">
    <property type="entry name" value="Ig-like_dom"/>
</dbReference>
<dbReference type="PROSITE" id="PS50835">
    <property type="entry name" value="IG_LIKE"/>
    <property type="match status" value="2"/>
</dbReference>
<evidence type="ECO:0000313" key="5">
    <source>
        <dbReference type="Proteomes" id="UP000507470"/>
    </source>
</evidence>
<dbReference type="OrthoDB" id="6071035at2759"/>
<organism evidence="4 5">
    <name type="scientific">Mytilus coruscus</name>
    <name type="common">Sea mussel</name>
    <dbReference type="NCBI Taxonomy" id="42192"/>
    <lineage>
        <taxon>Eukaryota</taxon>
        <taxon>Metazoa</taxon>
        <taxon>Spiralia</taxon>
        <taxon>Lophotrochozoa</taxon>
        <taxon>Mollusca</taxon>
        <taxon>Bivalvia</taxon>
        <taxon>Autobranchia</taxon>
        <taxon>Pteriomorphia</taxon>
        <taxon>Mytilida</taxon>
        <taxon>Mytiloidea</taxon>
        <taxon>Mytilidae</taxon>
        <taxon>Mytilinae</taxon>
        <taxon>Mytilus</taxon>
    </lineage>
</organism>
<keyword evidence="1" id="KW-0732">Signal</keyword>
<evidence type="ECO:0000256" key="2">
    <source>
        <dbReference type="ARBA" id="ARBA00023157"/>
    </source>
</evidence>
<dbReference type="InterPro" id="IPR003599">
    <property type="entry name" value="Ig_sub"/>
</dbReference>
<proteinExistence type="predicted"/>
<keyword evidence="2" id="KW-1015">Disulfide bond</keyword>
<dbReference type="GO" id="GO:0005886">
    <property type="term" value="C:plasma membrane"/>
    <property type="evidence" value="ECO:0007669"/>
    <property type="project" value="TreeGrafter"/>
</dbReference>
<dbReference type="SMART" id="SM00408">
    <property type="entry name" value="IGc2"/>
    <property type="match status" value="2"/>
</dbReference>
<accession>A0A6J8C963</accession>
<feature type="domain" description="Ig-like" evidence="3">
    <location>
        <begin position="533"/>
        <end position="651"/>
    </location>
</feature>
<gene>
    <name evidence="4" type="ORF">MCOR_27844</name>
</gene>
<keyword evidence="5" id="KW-1185">Reference proteome</keyword>
<dbReference type="InterPro" id="IPR036179">
    <property type="entry name" value="Ig-like_dom_sf"/>
</dbReference>
<dbReference type="CDD" id="cd00096">
    <property type="entry name" value="Ig"/>
    <property type="match status" value="2"/>
</dbReference>
<name>A0A6J8C963_MYTCO</name>
<dbReference type="GO" id="GO:0007156">
    <property type="term" value="P:homophilic cell adhesion via plasma membrane adhesion molecules"/>
    <property type="evidence" value="ECO:0007669"/>
    <property type="project" value="TreeGrafter"/>
</dbReference>
<dbReference type="Proteomes" id="UP000507470">
    <property type="component" value="Unassembled WGS sequence"/>
</dbReference>
<sequence length="947" mass="104699">MSFDKDKQLTRNKVILEGNIAIVIFNWSKTIQMGSRILKILLVENTRSALCPLRAYMNMCKLIPADGDSPAFLFPSKHKLVPVTYIDFHQYIKEFIIKIVTFAEILHIGGGGGRLVEPPGRSSLWRLNSTFQPVNENDHRVNCGGFEKVGLERILLKDIETPSTIFSPYKGAIKQWLKSKGKCGICGDPFDGPLDHENGEKYDHKFISRTFKQNEIINVTVEIIEALSGYIEFRICDNSNDKIITSDCLDSNVLEIGDTKYKKYNVWNSGYHVIPLQLPVNLTCDKCLLQFRYHTGYRWGCDGDDCCYGCGPMQEEFYSCADIRIMPDETLKFKTRHEHSPEDSPYMSWWCIFQCLGEECNSTICSKQEHLRLKRQTSKTCKGTGLWTDNRGMDFWCRINCLNPLPYCPPEYCECDTGDVGTTTTGTTTTTTRAPTTTPGRLFVYINPIQSTATVGDVLVQIQCFVTGIPVADTWYWTRKPLNGGPITTIEKGTNNADYIVDNSPTSPSLSILGITKADEADYTCYATNAAGPSSSSSSRLYVNGDLLNISIEPESFTILAGDASYKILCIITGSPQASSWYWTKTSINGSTIITIGQGTNNQKYTIDNSPTYPHLTIKDITEDDEGDYECHATNGAGQSKSARKSRLLVTGDTVTNIVRVLASAGCQYCNKKNNVTCANWYCSEVFTAELDLTGTLTSKVNQLADNFCSFCETNDTACIDLFCLQNRTHGLPNRRMVSLSIEARCNVCSSTGIQCQADPEWSGGSSSSNLQSGSDEPAAANLVTCRGIGIFANPAMDIWCQIVCPQGFCPPSHCECGVVIQTSTTTTKPTTEITHSVSGADLYSANAMNGIMCSVCNQQAKYSDCSTKYCNLYNPNLEEPQDTFNNVFSYSPEMFCQLAITKEDTNLQKIFCYGDQAVILSELESVMCTACQNVGNGAGCEAYCVS</sequence>
<dbReference type="InterPro" id="IPR013783">
    <property type="entry name" value="Ig-like_fold"/>
</dbReference>
<dbReference type="Pfam" id="PF07679">
    <property type="entry name" value="I-set"/>
    <property type="match status" value="2"/>
</dbReference>
<dbReference type="Pfam" id="PF03067">
    <property type="entry name" value="LPMO_10"/>
    <property type="match status" value="1"/>
</dbReference>
<dbReference type="PANTHER" id="PTHR45080:SF8">
    <property type="entry name" value="IG-LIKE DOMAIN-CONTAINING PROTEIN"/>
    <property type="match status" value="1"/>
</dbReference>
<dbReference type="SMART" id="SM00409">
    <property type="entry name" value="IG"/>
    <property type="match status" value="2"/>
</dbReference>
<dbReference type="AlphaFoldDB" id="A0A6J8C963"/>
<protein>
    <recommendedName>
        <fullName evidence="3">Ig-like domain-containing protein</fullName>
    </recommendedName>
</protein>
<dbReference type="InterPro" id="IPR050958">
    <property type="entry name" value="Cell_Adh-Cytoskel_Orgn"/>
</dbReference>
<dbReference type="SUPFAM" id="SSF48726">
    <property type="entry name" value="Immunoglobulin"/>
    <property type="match status" value="2"/>
</dbReference>
<dbReference type="InterPro" id="IPR013098">
    <property type="entry name" value="Ig_I-set"/>
</dbReference>
<dbReference type="InterPro" id="IPR004302">
    <property type="entry name" value="Cellulose/chitin-bd_N"/>
</dbReference>
<dbReference type="InterPro" id="IPR003598">
    <property type="entry name" value="Ig_sub2"/>
</dbReference>